<comment type="caution">
    <text evidence="1">The sequence shown here is derived from an EMBL/GenBank/DDBJ whole genome shotgun (WGS) entry which is preliminary data.</text>
</comment>
<name>A0ACC8XDE4_9FIRM</name>
<accession>A0ACC8XDE4</accession>
<evidence type="ECO:0000313" key="1">
    <source>
        <dbReference type="EMBL" id="ONI40870.1"/>
    </source>
</evidence>
<dbReference type="Proteomes" id="UP000188605">
    <property type="component" value="Unassembled WGS sequence"/>
</dbReference>
<gene>
    <name evidence="1" type="ORF">AN396_00760</name>
</gene>
<sequence length="325" mass="37373">MNNQLGNLKIPQKPKVHPWQNDTLFKKIFRDKKELVLLCKGLSGQSNIKEDDIQITTLKENNAIYVQIRNDLSFIIGTDIFLVEQQTNPNPNMPVRQASYYFNTLSDLFGNAVFHLQKKQQLPRPILITFVNGDPKKVPREILTLSDMFSKTDTANNKKGQLKINGRYQNYIEVYVEVIYLNNPANIEFLNQIPSLKGFATFTKAVKDYGKQGYSKEESVEKAIDYTINQNLLVDILLKEKEGVKSMVMAQITQEEWDTCNFQEGRQEGLKEGIKEGRQEGIKEGQQGERRKLIEAVLDILSNEEIAPRFGVSIEEVEEIRKQKQ</sequence>
<proteinExistence type="predicted"/>
<reference evidence="1" key="1">
    <citation type="submission" date="2016-08" db="EMBL/GenBank/DDBJ databases">
        <authorList>
            <person name="Ngugi D.K."/>
            <person name="Miyake S."/>
            <person name="Stingl U."/>
        </authorList>
    </citation>
    <scope>NUCLEOTIDE SEQUENCE</scope>
    <source>
        <strain evidence="1">SCG-B11WGA-EpuloA1</strain>
    </source>
</reference>
<protein>
    <submittedName>
        <fullName evidence="1">Uncharacterized protein</fullName>
    </submittedName>
</protein>
<keyword evidence="2" id="KW-1185">Reference proteome</keyword>
<dbReference type="EMBL" id="LJDB01000044">
    <property type="protein sequence ID" value="ONI40870.1"/>
    <property type="molecule type" value="Genomic_DNA"/>
</dbReference>
<evidence type="ECO:0000313" key="2">
    <source>
        <dbReference type="Proteomes" id="UP000188605"/>
    </source>
</evidence>
<organism evidence="1 2">
    <name type="scientific">Candidatus Epulonipiscium fishelsonii</name>
    <dbReference type="NCBI Taxonomy" id="77094"/>
    <lineage>
        <taxon>Bacteria</taxon>
        <taxon>Bacillati</taxon>
        <taxon>Bacillota</taxon>
        <taxon>Clostridia</taxon>
        <taxon>Lachnospirales</taxon>
        <taxon>Lachnospiraceae</taxon>
        <taxon>Candidatus Epulonipiscium</taxon>
    </lineage>
</organism>